<name>A0A9X4M3A7_9ACTN</name>
<comment type="caution">
    <text evidence="1">The sequence shown here is derived from an EMBL/GenBank/DDBJ whole genome shotgun (WGS) entry which is preliminary data.</text>
</comment>
<dbReference type="InterPro" id="IPR046288">
    <property type="entry name" value="DUF6325"/>
</dbReference>
<gene>
    <name evidence="1" type="ORF">NVS88_17690</name>
</gene>
<dbReference type="RefSeq" id="WP_332520525.1">
    <property type="nucleotide sequence ID" value="NZ_JANRHA010000013.1"/>
</dbReference>
<organism evidence="1 2">
    <name type="scientific">Speluncibacter jeojiensis</name>
    <dbReference type="NCBI Taxonomy" id="2710754"/>
    <lineage>
        <taxon>Bacteria</taxon>
        <taxon>Bacillati</taxon>
        <taxon>Actinomycetota</taxon>
        <taxon>Actinomycetes</taxon>
        <taxon>Mycobacteriales</taxon>
        <taxon>Speluncibacteraceae</taxon>
        <taxon>Speluncibacter</taxon>
    </lineage>
</organism>
<sequence length="143" mass="15372">MTTTGWNELGPVELVVLTFPGTSIDRATVEEIGDLVAHGQVTLLDLVYLAKDENGNVTQVDVDEDLAGVGLAELALDAKALVSDDDLEVVRESLEPGTSAALIVYEETWARRLALRVRQQGGEVALHIQVPRDVLQEAVEAAL</sequence>
<proteinExistence type="predicted"/>
<evidence type="ECO:0000313" key="1">
    <source>
        <dbReference type="EMBL" id="MDG3016391.1"/>
    </source>
</evidence>
<reference evidence="1" key="1">
    <citation type="submission" date="2022-08" db="EMBL/GenBank/DDBJ databases">
        <title>Genome analysis of Corynebacteriales strain.</title>
        <authorList>
            <person name="Lee S.D."/>
        </authorList>
    </citation>
    <scope>NUCLEOTIDE SEQUENCE</scope>
    <source>
        <strain evidence="1">D3-21</strain>
    </source>
</reference>
<protein>
    <submittedName>
        <fullName evidence="1">DUF1269 domain-containing protein</fullName>
    </submittedName>
</protein>
<accession>A0A9X4M3A7</accession>
<dbReference type="Proteomes" id="UP001152755">
    <property type="component" value="Unassembled WGS sequence"/>
</dbReference>
<dbReference type="EMBL" id="JANRHA010000013">
    <property type="protein sequence ID" value="MDG3016391.1"/>
    <property type="molecule type" value="Genomic_DNA"/>
</dbReference>
<evidence type="ECO:0000313" key="2">
    <source>
        <dbReference type="Proteomes" id="UP001152755"/>
    </source>
</evidence>
<dbReference type="AlphaFoldDB" id="A0A9X4M3A7"/>
<dbReference type="Pfam" id="PF19850">
    <property type="entry name" value="DUF6325"/>
    <property type="match status" value="1"/>
</dbReference>
<keyword evidence="2" id="KW-1185">Reference proteome</keyword>